<evidence type="ECO:0000313" key="2">
    <source>
        <dbReference type="EMBL" id="RKN86097.1"/>
    </source>
</evidence>
<proteinExistence type="predicted"/>
<evidence type="ECO:0000313" key="3">
    <source>
        <dbReference type="Proteomes" id="UP000282311"/>
    </source>
</evidence>
<comment type="caution">
    <text evidence="2">The sequence shown here is derived from an EMBL/GenBank/DDBJ whole genome shotgun (WGS) entry which is preliminary data.</text>
</comment>
<organism evidence="2 3">
    <name type="scientific">Paenibacillus ginsengarvi</name>
    <dbReference type="NCBI Taxonomy" id="400777"/>
    <lineage>
        <taxon>Bacteria</taxon>
        <taxon>Bacillati</taxon>
        <taxon>Bacillota</taxon>
        <taxon>Bacilli</taxon>
        <taxon>Bacillales</taxon>
        <taxon>Paenibacillaceae</taxon>
        <taxon>Paenibacillus</taxon>
    </lineage>
</organism>
<evidence type="ECO:0000259" key="1">
    <source>
        <dbReference type="Pfam" id="PF12708"/>
    </source>
</evidence>
<keyword evidence="3" id="KW-1185">Reference proteome</keyword>
<dbReference type="PROSITE" id="PS51318">
    <property type="entry name" value="TAT"/>
    <property type="match status" value="1"/>
</dbReference>
<dbReference type="InterPro" id="IPR024535">
    <property type="entry name" value="RHGA/B-epi-like_pectate_lyase"/>
</dbReference>
<protein>
    <recommendedName>
        <fullName evidence="1">Rhamnogalacturonase A/B/Epimerase-like pectate lyase domain-containing protein</fullName>
    </recommendedName>
</protein>
<sequence>MMEEHPNRSDSISRRKLLASMGAAGATFAVGGLLQARALDPEGTVSASVYGAGFENKGGNANGIRNVAEQVVEEKVPPMIQELVPPIMTTLLDESCLQTITIADMRLMAVAPTADFYVVTDEGKEGIFRYDPLDTTTPDNTGTVIVTAYGARFKRIHEGRGVNVKWFGAAGDGLTDDTAAIQAAMDVMTDGGIVFFPDGSYRTTSKLIVKHRNVMLSGTGKRSIHHLNREGEHSFDRTVPSTILADHTGDCVWLSHSYNLNGFAANRLTFVTNVKKASGVQSLKAERCFGFDVGGEGQFRREFVFEHVSVGKFGKAFELYASSASSGTSFSAMGVIRIQNCTTMHNDFIARTIDSTAWNGFVYDYNEGGNNGKIADMGGIHISGHNISICRNILEGQRDSIRISGGQRGLTIKNNYFEANTGEAIIYVSRHNGPFDIGENYMARPQATHRVLLHQSLNGRCSDPYWPQQTNKMEFAMPGTNNTEKFLNNSATTPYFRSDRFDPQLLQKPVWSQAVPAVPPVIGTVATRRITEQYEIPVVSGEWVVVCWMLRQKTIGRTPYTAITLQTSGQTFEFEHYGHGNLFRTTEFAVITSALKANSSAPGVTVDMWPCGKSPANGESYEIYSPLVYTIADVNDIRPYVEMRQYVQHFVLPELSGLI</sequence>
<feature type="domain" description="Rhamnogalacturonase A/B/Epimerase-like pectate lyase" evidence="1">
    <location>
        <begin position="162"/>
        <end position="221"/>
    </location>
</feature>
<dbReference type="InterPro" id="IPR006311">
    <property type="entry name" value="TAT_signal"/>
</dbReference>
<dbReference type="InterPro" id="IPR011050">
    <property type="entry name" value="Pectin_lyase_fold/virulence"/>
</dbReference>
<reference evidence="2 3" key="1">
    <citation type="journal article" date="2007" name="Int. J. Syst. Evol. Microbiol.">
        <title>Paenibacillus ginsengarvi sp. nov., isolated from soil from ginseng cultivation.</title>
        <authorList>
            <person name="Yoon M.H."/>
            <person name="Ten L.N."/>
            <person name="Im W.T."/>
        </authorList>
    </citation>
    <scope>NUCLEOTIDE SEQUENCE [LARGE SCALE GENOMIC DNA]</scope>
    <source>
        <strain evidence="2 3">KCTC 13059</strain>
    </source>
</reference>
<dbReference type="Proteomes" id="UP000282311">
    <property type="component" value="Unassembled WGS sequence"/>
</dbReference>
<name>A0A3B0CPV6_9BACL</name>
<dbReference type="EMBL" id="RBAH01000002">
    <property type="protein sequence ID" value="RKN86097.1"/>
    <property type="molecule type" value="Genomic_DNA"/>
</dbReference>
<dbReference type="RefSeq" id="WP_120745789.1">
    <property type="nucleotide sequence ID" value="NZ_RBAH01000002.1"/>
</dbReference>
<accession>A0A3B0CPV6</accession>
<dbReference type="OrthoDB" id="9795222at2"/>
<dbReference type="Gene3D" id="2.160.20.10">
    <property type="entry name" value="Single-stranded right-handed beta-helix, Pectin lyase-like"/>
    <property type="match status" value="1"/>
</dbReference>
<dbReference type="SUPFAM" id="SSF51126">
    <property type="entry name" value="Pectin lyase-like"/>
    <property type="match status" value="1"/>
</dbReference>
<dbReference type="AlphaFoldDB" id="A0A3B0CPV6"/>
<dbReference type="Pfam" id="PF12708">
    <property type="entry name" value="Pect-lyase_RHGA_epim"/>
    <property type="match status" value="1"/>
</dbReference>
<gene>
    <name evidence="2" type="ORF">D7M11_03540</name>
</gene>
<dbReference type="InterPro" id="IPR012334">
    <property type="entry name" value="Pectin_lyas_fold"/>
</dbReference>